<keyword evidence="2" id="KW-1185">Reference proteome</keyword>
<dbReference type="KEGG" id="gog:C1280_16365"/>
<organism evidence="1 2">
    <name type="scientific">Gemmata obscuriglobus</name>
    <dbReference type="NCBI Taxonomy" id="114"/>
    <lineage>
        <taxon>Bacteria</taxon>
        <taxon>Pseudomonadati</taxon>
        <taxon>Planctomycetota</taxon>
        <taxon>Planctomycetia</taxon>
        <taxon>Gemmatales</taxon>
        <taxon>Gemmataceae</taxon>
        <taxon>Gemmata</taxon>
    </lineage>
</organism>
<dbReference type="EMBL" id="CP025958">
    <property type="protein sequence ID" value="AWM38407.1"/>
    <property type="molecule type" value="Genomic_DNA"/>
</dbReference>
<protein>
    <submittedName>
        <fullName evidence="1">Uncharacterized protein</fullName>
    </submittedName>
</protein>
<proteinExistence type="predicted"/>
<reference evidence="1 2" key="1">
    <citation type="submission" date="2018-01" db="EMBL/GenBank/DDBJ databases">
        <title>G. obscuriglobus.</title>
        <authorList>
            <person name="Franke J."/>
            <person name="Blomberg W."/>
            <person name="Selmecki A."/>
        </authorList>
    </citation>
    <scope>NUCLEOTIDE SEQUENCE [LARGE SCALE GENOMIC DNA]</scope>
    <source>
        <strain evidence="1 2">DSM 5831</strain>
    </source>
</reference>
<name>A0A2Z3H3V2_9BACT</name>
<gene>
    <name evidence="1" type="ORF">C1280_16365</name>
</gene>
<sequence>MLEQLGHIRLSARHPSRRGGVLFAGATTLARADCRYDVLMHVSQRMPDGLIDLLEDMEHAERVRHARPALRKDGRVPRRAIGGNALHTLATGAQLALNVRPKDPDIGVGRVVFEDTTGQAVVPAVVHN</sequence>
<dbReference type="AlphaFoldDB" id="A0A2Z3H3V2"/>
<accession>A0A2Z3H3V2</accession>
<evidence type="ECO:0000313" key="1">
    <source>
        <dbReference type="EMBL" id="AWM38407.1"/>
    </source>
</evidence>
<dbReference type="Proteomes" id="UP000245802">
    <property type="component" value="Chromosome"/>
</dbReference>
<evidence type="ECO:0000313" key="2">
    <source>
        <dbReference type="Proteomes" id="UP000245802"/>
    </source>
</evidence>